<gene>
    <name evidence="1" type="ORF">A19Y_3514</name>
</gene>
<dbReference type="AlphaFoldDB" id="A0A073CKN8"/>
<dbReference type="STRING" id="388467.A19Y_3514"/>
<reference evidence="1 2" key="1">
    <citation type="journal article" date="2014" name="Appl. Environ. Microbiol.">
        <title>Elucidation of insertion elements encoded on plasmids and in vitro construction of shuttle vectors from the toxic cyanobacterium Planktothrix.</title>
        <authorList>
            <person name="Christiansen G."/>
            <person name="Goesmann A."/>
            <person name="Kurmayer R."/>
        </authorList>
    </citation>
    <scope>NUCLEOTIDE SEQUENCE [LARGE SCALE GENOMIC DNA]</scope>
    <source>
        <strain evidence="1 2">NIVA-CYA 126/8</strain>
    </source>
</reference>
<dbReference type="EMBL" id="CM002803">
    <property type="protein sequence ID" value="KEI68278.1"/>
    <property type="molecule type" value="Genomic_DNA"/>
</dbReference>
<keyword evidence="2" id="KW-1185">Reference proteome</keyword>
<proteinExistence type="predicted"/>
<dbReference type="HOGENOM" id="CLU_2383627_0_0_3"/>
<dbReference type="RefSeq" id="WP_042155630.1">
    <property type="nucleotide sequence ID" value="NZ_CM002803.1"/>
</dbReference>
<name>A0A073CKN8_PLAA1</name>
<dbReference type="PATRIC" id="fig|388467.6.peg.3460"/>
<protein>
    <submittedName>
        <fullName evidence="1">Uncharacterized protein</fullName>
    </submittedName>
</protein>
<sequence>MRKNIWANLPKDILVVGVLSLGMGTAASVVFPGGGLGTPLLGSTAGALIGTAVFSKQKEQELKRSLQDSQAQKDKDYQRCLYGFSHETNEIKSQ</sequence>
<evidence type="ECO:0000313" key="1">
    <source>
        <dbReference type="EMBL" id="KEI68278.1"/>
    </source>
</evidence>
<dbReference type="Proteomes" id="UP000027395">
    <property type="component" value="Chromosome"/>
</dbReference>
<evidence type="ECO:0000313" key="2">
    <source>
        <dbReference type="Proteomes" id="UP000027395"/>
    </source>
</evidence>
<organism evidence="1 2">
    <name type="scientific">Planktothrix agardhii (strain NIVA-CYA 126/8)</name>
    <dbReference type="NCBI Taxonomy" id="388467"/>
    <lineage>
        <taxon>Bacteria</taxon>
        <taxon>Bacillati</taxon>
        <taxon>Cyanobacteriota</taxon>
        <taxon>Cyanophyceae</taxon>
        <taxon>Oscillatoriophycideae</taxon>
        <taxon>Oscillatoriales</taxon>
        <taxon>Microcoleaceae</taxon>
        <taxon>Planktothrix</taxon>
    </lineage>
</organism>
<accession>A0A073CKN8</accession>